<dbReference type="InterPro" id="IPR050227">
    <property type="entry name" value="Rab"/>
</dbReference>
<dbReference type="PRINTS" id="PR00449">
    <property type="entry name" value="RASTRNSFRMNG"/>
</dbReference>
<dbReference type="PROSITE" id="PS00675">
    <property type="entry name" value="SIGMA54_INTERACT_1"/>
    <property type="match status" value="1"/>
</dbReference>
<keyword evidence="4" id="KW-0342">GTP-binding</keyword>
<evidence type="ECO:0000256" key="1">
    <source>
        <dbReference type="ARBA" id="ARBA00022448"/>
    </source>
</evidence>
<dbReference type="GO" id="GO:0005525">
    <property type="term" value="F:GTP binding"/>
    <property type="evidence" value="ECO:0007669"/>
    <property type="project" value="UniProtKB-KW"/>
</dbReference>
<dbReference type="EMBL" id="CAJOBJ010366031">
    <property type="protein sequence ID" value="CAF5221071.1"/>
    <property type="molecule type" value="Genomic_DNA"/>
</dbReference>
<reference evidence="5" key="1">
    <citation type="submission" date="2021-02" db="EMBL/GenBank/DDBJ databases">
        <authorList>
            <person name="Nowell W R."/>
        </authorList>
    </citation>
    <scope>NUCLEOTIDE SEQUENCE</scope>
</reference>
<dbReference type="Gene3D" id="3.40.50.300">
    <property type="entry name" value="P-loop containing nucleotide triphosphate hydrolases"/>
    <property type="match status" value="1"/>
</dbReference>
<evidence type="ECO:0000313" key="5">
    <source>
        <dbReference type="EMBL" id="CAF5221071.1"/>
    </source>
</evidence>
<feature type="non-terminal residue" evidence="5">
    <location>
        <position position="49"/>
    </location>
</feature>
<organism evidence="5 6">
    <name type="scientific">Rotaria magnacalcarata</name>
    <dbReference type="NCBI Taxonomy" id="392030"/>
    <lineage>
        <taxon>Eukaryota</taxon>
        <taxon>Metazoa</taxon>
        <taxon>Spiralia</taxon>
        <taxon>Gnathifera</taxon>
        <taxon>Rotifera</taxon>
        <taxon>Eurotatoria</taxon>
        <taxon>Bdelloidea</taxon>
        <taxon>Philodinida</taxon>
        <taxon>Philodinidae</taxon>
        <taxon>Rotaria</taxon>
    </lineage>
</organism>
<dbReference type="Pfam" id="PF00071">
    <property type="entry name" value="Ras"/>
    <property type="match status" value="1"/>
</dbReference>
<gene>
    <name evidence="5" type="ORF">GIL414_LOCUS84361</name>
</gene>
<dbReference type="InterPro" id="IPR025662">
    <property type="entry name" value="Sigma_54_int_dom_ATP-bd_1"/>
</dbReference>
<dbReference type="PROSITE" id="PS51419">
    <property type="entry name" value="RAB"/>
    <property type="match status" value="1"/>
</dbReference>
<dbReference type="GO" id="GO:0003924">
    <property type="term" value="F:GTPase activity"/>
    <property type="evidence" value="ECO:0007669"/>
    <property type="project" value="InterPro"/>
</dbReference>
<evidence type="ECO:0000256" key="4">
    <source>
        <dbReference type="ARBA" id="ARBA00023134"/>
    </source>
</evidence>
<dbReference type="PANTHER" id="PTHR47977">
    <property type="entry name" value="RAS-RELATED PROTEIN RAB"/>
    <property type="match status" value="1"/>
</dbReference>
<comment type="caution">
    <text evidence="5">The sequence shown here is derived from an EMBL/GenBank/DDBJ whole genome shotgun (WGS) entry which is preliminary data.</text>
</comment>
<protein>
    <submittedName>
        <fullName evidence="5">Uncharacterized protein</fullName>
    </submittedName>
</protein>
<dbReference type="InterPro" id="IPR001806">
    <property type="entry name" value="Small_GTPase"/>
</dbReference>
<keyword evidence="3" id="KW-0653">Protein transport</keyword>
<keyword evidence="1" id="KW-0813">Transport</keyword>
<dbReference type="GO" id="GO:0015031">
    <property type="term" value="P:protein transport"/>
    <property type="evidence" value="ECO:0007669"/>
    <property type="project" value="UniProtKB-KW"/>
</dbReference>
<keyword evidence="2" id="KW-0547">Nucleotide-binding</keyword>
<evidence type="ECO:0000313" key="6">
    <source>
        <dbReference type="Proteomes" id="UP000681720"/>
    </source>
</evidence>
<dbReference type="SUPFAM" id="SSF52540">
    <property type="entry name" value="P-loop containing nucleoside triphosphate hydrolases"/>
    <property type="match status" value="1"/>
</dbReference>
<dbReference type="InterPro" id="IPR027417">
    <property type="entry name" value="P-loop_NTPase"/>
</dbReference>
<dbReference type="Proteomes" id="UP000681720">
    <property type="component" value="Unassembled WGS sequence"/>
</dbReference>
<dbReference type="AlphaFoldDB" id="A0A8S3JN89"/>
<sequence length="49" mass="5349">MSRSDDSILATLKILIIGESGVGKSCLLLRFTDDRFDVEMAATIGVDFK</sequence>
<evidence type="ECO:0000256" key="3">
    <source>
        <dbReference type="ARBA" id="ARBA00022927"/>
    </source>
</evidence>
<accession>A0A8S3JN89</accession>
<name>A0A8S3JN89_9BILA</name>
<evidence type="ECO:0000256" key="2">
    <source>
        <dbReference type="ARBA" id="ARBA00022741"/>
    </source>
</evidence>
<proteinExistence type="predicted"/>